<accession>G3CFN1</accession>
<name>G3CFN1_9CAUD</name>
<reference evidence="1 2" key="1">
    <citation type="journal article" date="2012" name="BMC Genomics">
        <title>Comparative genomics of Shiga toxin encoding bacteriophages.</title>
        <authorList>
            <person name="Smith D.L."/>
            <person name="Rooks D.J."/>
            <person name="Fogg P.C."/>
            <person name="Darby A.C."/>
            <person name="Thomson N.R."/>
            <person name="McCarthy A.J."/>
            <person name="Allison H.E."/>
        </authorList>
    </citation>
    <scope>NUCLEOTIDE SEQUENCE [LARGE SCALE GENOMIC DNA]</scope>
</reference>
<keyword evidence="2" id="KW-1185">Reference proteome</keyword>
<proteinExistence type="predicted"/>
<protein>
    <submittedName>
        <fullName evidence="1">Uncharacterized protein</fullName>
    </submittedName>
</protein>
<dbReference type="GeneID" id="26040953"/>
<evidence type="ECO:0000313" key="2">
    <source>
        <dbReference type="Proteomes" id="UP000009272"/>
    </source>
</evidence>
<dbReference type="Proteomes" id="UP000009272">
    <property type="component" value="Segment"/>
</dbReference>
<sequence>MTNPDIRKPQQLPGHRAVNMHRLKTWEQRATSGNGVLFHGFWADIDNGNFLTHIIPRIKSPHDAGRKVLISIPPRYNAAEHSGCRLQRQS</sequence>
<dbReference type="RefSeq" id="YP_009168158.1">
    <property type="nucleotide sequence ID" value="NC_027984.1"/>
</dbReference>
<evidence type="ECO:0000313" key="1">
    <source>
        <dbReference type="EMBL" id="ADN68453.1"/>
    </source>
</evidence>
<gene>
    <name evidence="1" type="ORF">vb_24B_32c</name>
</gene>
<dbReference type="EMBL" id="HM208303">
    <property type="protein sequence ID" value="ADN68453.1"/>
    <property type="molecule type" value="Genomic_DNA"/>
</dbReference>
<organism evidence="1 2">
    <name type="scientific">Escherichia phage vB_EcoP_24B</name>
    <dbReference type="NCBI Taxonomy" id="866553"/>
    <lineage>
        <taxon>Viruses</taxon>
        <taxon>Duplodnaviria</taxon>
        <taxon>Heunggongvirae</taxon>
        <taxon>Uroviricota</taxon>
        <taxon>Caudoviricetes</taxon>
        <taxon>Sepvirinae</taxon>
        <taxon>Traversvirus</taxon>
        <taxon>Traversvirus tv24B</taxon>
    </lineage>
</organism>